<dbReference type="STRING" id="1147741.A0A0R3RKG1"/>
<name>A0A0R3RKG1_9BILA</name>
<dbReference type="AlphaFoldDB" id="A0A0R3RKG1"/>
<dbReference type="Proteomes" id="UP000050640">
    <property type="component" value="Unplaced"/>
</dbReference>
<evidence type="ECO:0000313" key="2">
    <source>
        <dbReference type="Proteomes" id="UP000050640"/>
    </source>
</evidence>
<protein>
    <submittedName>
        <fullName evidence="3">Uncharacterized protein</fullName>
    </submittedName>
</protein>
<sequence length="132" mass="15121">MVDDNRTNNSTCDKRVAMIRSCSEVTPRIDYTTWPGHLVHRNRSGTSNEIPLIGECRYCDQSCRCSCCPCCDHLVIIYAPCLLLASILLYMQLICEEFGSYSACIRECRGNEMNVKHWVLPEAKFHRAKKLV</sequence>
<keyword evidence="2" id="KW-1185">Reference proteome</keyword>
<evidence type="ECO:0000313" key="3">
    <source>
        <dbReference type="WBParaSite" id="EEL_0000197001-mRNA-1"/>
    </source>
</evidence>
<proteinExistence type="predicted"/>
<keyword evidence="1" id="KW-0812">Transmembrane</keyword>
<keyword evidence="1" id="KW-0472">Membrane</keyword>
<reference evidence="3" key="1">
    <citation type="submission" date="2017-02" db="UniProtKB">
        <authorList>
            <consortium name="WormBaseParasite"/>
        </authorList>
    </citation>
    <scope>IDENTIFICATION</scope>
</reference>
<accession>A0A0R3RKG1</accession>
<evidence type="ECO:0000256" key="1">
    <source>
        <dbReference type="SAM" id="Phobius"/>
    </source>
</evidence>
<dbReference type="WBParaSite" id="EEL_0000197001-mRNA-1">
    <property type="protein sequence ID" value="EEL_0000197001-mRNA-1"/>
    <property type="gene ID" value="EEL_0000197001"/>
</dbReference>
<feature type="transmembrane region" description="Helical" evidence="1">
    <location>
        <begin position="73"/>
        <end position="91"/>
    </location>
</feature>
<organism evidence="2 3">
    <name type="scientific">Elaeophora elaphi</name>
    <dbReference type="NCBI Taxonomy" id="1147741"/>
    <lineage>
        <taxon>Eukaryota</taxon>
        <taxon>Metazoa</taxon>
        <taxon>Ecdysozoa</taxon>
        <taxon>Nematoda</taxon>
        <taxon>Chromadorea</taxon>
        <taxon>Rhabditida</taxon>
        <taxon>Spirurina</taxon>
        <taxon>Spiruromorpha</taxon>
        <taxon>Filarioidea</taxon>
        <taxon>Onchocercidae</taxon>
        <taxon>Elaeophora</taxon>
    </lineage>
</organism>
<keyword evidence="1" id="KW-1133">Transmembrane helix</keyword>